<dbReference type="PROSITE" id="PS50088">
    <property type="entry name" value="ANK_REPEAT"/>
    <property type="match status" value="3"/>
</dbReference>
<evidence type="ECO:0000256" key="1">
    <source>
        <dbReference type="ARBA" id="ARBA00022737"/>
    </source>
</evidence>
<feature type="repeat" description="ANK" evidence="3">
    <location>
        <begin position="91"/>
        <end position="123"/>
    </location>
</feature>
<evidence type="ECO:0000313" key="4">
    <source>
        <dbReference type="EMBL" id="ART91674.1"/>
    </source>
</evidence>
<keyword evidence="2 3" id="KW-0040">ANK repeat</keyword>
<keyword evidence="1" id="KW-0677">Repeat</keyword>
<accession>A0A7G0XXY8</accession>
<evidence type="ECO:0000313" key="5">
    <source>
        <dbReference type="Proteomes" id="UP000515929"/>
    </source>
</evidence>
<dbReference type="PRINTS" id="PR01415">
    <property type="entry name" value="ANKYRIN"/>
</dbReference>
<dbReference type="PANTHER" id="PTHR24171">
    <property type="entry name" value="ANKYRIN REPEAT DOMAIN-CONTAINING PROTEIN 39-RELATED"/>
    <property type="match status" value="1"/>
</dbReference>
<dbReference type="EMBL" id="KX196452">
    <property type="protein sequence ID" value="ART91674.1"/>
    <property type="molecule type" value="Genomic_DNA"/>
</dbReference>
<reference evidence="4 5" key="1">
    <citation type="submission" date="2016-05" db="EMBL/GenBank/DDBJ databases">
        <title>The analysis of a fowlpox virus genome sequence.</title>
        <authorList>
            <person name="Zhao Y."/>
            <person name="Liu S."/>
        </authorList>
    </citation>
    <scope>NUCLEOTIDE SEQUENCE [LARGE SCALE GENOMIC DNA]</scope>
    <source>
        <strain evidence="4 5">NX10</strain>
    </source>
</reference>
<evidence type="ECO:0000256" key="2">
    <source>
        <dbReference type="ARBA" id="ARBA00023043"/>
    </source>
</evidence>
<dbReference type="Pfam" id="PF12796">
    <property type="entry name" value="Ank_2"/>
    <property type="match status" value="1"/>
</dbReference>
<protein>
    <submittedName>
        <fullName evidence="4">Ankyrin repeat family protein</fullName>
    </submittedName>
</protein>
<gene>
    <name evidence="4" type="primary">ORF241</name>
</gene>
<dbReference type="PROSITE" id="PS50297">
    <property type="entry name" value="ANK_REP_REGION"/>
    <property type="match status" value="2"/>
</dbReference>
<organism evidence="4 5">
    <name type="scientific">Fowlpox virus</name>
    <name type="common">FPV</name>
    <dbReference type="NCBI Taxonomy" id="10261"/>
    <lineage>
        <taxon>Viruses</taxon>
        <taxon>Varidnaviria</taxon>
        <taxon>Bamfordvirae</taxon>
        <taxon>Nucleocytoviricota</taxon>
        <taxon>Pokkesviricetes</taxon>
        <taxon>Chitovirales</taxon>
        <taxon>Poxviridae</taxon>
        <taxon>Chordopoxvirinae</taxon>
        <taxon>Avipoxvirus</taxon>
        <taxon>Avipoxvirus fowlpox</taxon>
    </lineage>
</organism>
<organismHost>
    <name type="scientific">Vertebrata</name>
    <name type="common">vertebrates</name>
    <dbReference type="NCBI Taxonomy" id="7742"/>
</organismHost>
<sequence length="186" mass="21069">MGNSTSLFQRLVNTFIIAMQEPNKLTKETMLKIAIDKQYVNVVEYLIRKRVNIVNCRNSYNPLISAIETENEEIVNLLILNGASVNELSHTNNTPLHVAVDKGNTGIVKILLENGSDPNAVDINKYTPLHVAMNNKEIILEIIELLLQYGADIDARDKYRNTPFTICMGKNFPKDSKELILSYFMI</sequence>
<dbReference type="SUPFAM" id="SSF48403">
    <property type="entry name" value="Ankyrin repeat"/>
    <property type="match status" value="1"/>
</dbReference>
<dbReference type="InterPro" id="IPR036770">
    <property type="entry name" value="Ankyrin_rpt-contain_sf"/>
</dbReference>
<proteinExistence type="predicted"/>
<name>A0A7G0XXY8_FOWPV</name>
<feature type="repeat" description="ANK" evidence="3">
    <location>
        <begin position="124"/>
        <end position="158"/>
    </location>
</feature>
<dbReference type="InterPro" id="IPR002110">
    <property type="entry name" value="Ankyrin_rpt"/>
</dbReference>
<dbReference type="Gene3D" id="1.25.40.20">
    <property type="entry name" value="Ankyrin repeat-containing domain"/>
    <property type="match status" value="1"/>
</dbReference>
<dbReference type="Proteomes" id="UP000515929">
    <property type="component" value="Segment"/>
</dbReference>
<feature type="repeat" description="ANK" evidence="3">
    <location>
        <begin position="58"/>
        <end position="90"/>
    </location>
</feature>
<evidence type="ECO:0000256" key="3">
    <source>
        <dbReference type="PROSITE-ProRule" id="PRU00023"/>
    </source>
</evidence>
<dbReference type="SMART" id="SM00248">
    <property type="entry name" value="ANK"/>
    <property type="match status" value="4"/>
</dbReference>